<dbReference type="RefSeq" id="XP_005763310.1">
    <property type="nucleotide sequence ID" value="XM_005763253.1"/>
</dbReference>
<reference evidence="2" key="1">
    <citation type="journal article" date="2013" name="Nature">
        <title>Pan genome of the phytoplankton Emiliania underpins its global distribution.</title>
        <authorList>
            <person name="Read B.A."/>
            <person name="Kegel J."/>
            <person name="Klute M.J."/>
            <person name="Kuo A."/>
            <person name="Lefebvre S.C."/>
            <person name="Maumus F."/>
            <person name="Mayer C."/>
            <person name="Miller J."/>
            <person name="Monier A."/>
            <person name="Salamov A."/>
            <person name="Young J."/>
            <person name="Aguilar M."/>
            <person name="Claverie J.M."/>
            <person name="Frickenhaus S."/>
            <person name="Gonzalez K."/>
            <person name="Herman E.K."/>
            <person name="Lin Y.C."/>
            <person name="Napier J."/>
            <person name="Ogata H."/>
            <person name="Sarno A.F."/>
            <person name="Shmutz J."/>
            <person name="Schroeder D."/>
            <person name="de Vargas C."/>
            <person name="Verret F."/>
            <person name="von Dassow P."/>
            <person name="Valentin K."/>
            <person name="Van de Peer Y."/>
            <person name="Wheeler G."/>
            <person name="Dacks J.B."/>
            <person name="Delwiche C.F."/>
            <person name="Dyhrman S.T."/>
            <person name="Glockner G."/>
            <person name="John U."/>
            <person name="Richards T."/>
            <person name="Worden A.Z."/>
            <person name="Zhang X."/>
            <person name="Grigoriev I.V."/>
            <person name="Allen A.E."/>
            <person name="Bidle K."/>
            <person name="Borodovsky M."/>
            <person name="Bowler C."/>
            <person name="Brownlee C."/>
            <person name="Cock J.M."/>
            <person name="Elias M."/>
            <person name="Gladyshev V.N."/>
            <person name="Groth M."/>
            <person name="Guda C."/>
            <person name="Hadaegh A."/>
            <person name="Iglesias-Rodriguez M.D."/>
            <person name="Jenkins J."/>
            <person name="Jones B.M."/>
            <person name="Lawson T."/>
            <person name="Leese F."/>
            <person name="Lindquist E."/>
            <person name="Lobanov A."/>
            <person name="Lomsadze A."/>
            <person name="Malik S.B."/>
            <person name="Marsh M.E."/>
            <person name="Mackinder L."/>
            <person name="Mock T."/>
            <person name="Mueller-Roeber B."/>
            <person name="Pagarete A."/>
            <person name="Parker M."/>
            <person name="Probert I."/>
            <person name="Quesneville H."/>
            <person name="Raines C."/>
            <person name="Rensing S.A."/>
            <person name="Riano-Pachon D.M."/>
            <person name="Richier S."/>
            <person name="Rokitta S."/>
            <person name="Shiraiwa Y."/>
            <person name="Soanes D.M."/>
            <person name="van der Giezen M."/>
            <person name="Wahlund T.M."/>
            <person name="Williams B."/>
            <person name="Wilson W."/>
            <person name="Wolfe G."/>
            <person name="Wurch L.L."/>
        </authorList>
    </citation>
    <scope>NUCLEOTIDE SEQUENCE</scope>
</reference>
<dbReference type="HOGENOM" id="CLU_2502653_0_0_1"/>
<sequence length="86" mass="9722">MPAFKRDSASRLRDAERCMKGGEPLTMREASFISSLMGHAQHIDAATVRFTMHIDGSLDGQINLKSEYTRELERAERERAGTDPRI</sequence>
<dbReference type="Proteomes" id="UP000013827">
    <property type="component" value="Unassembled WGS sequence"/>
</dbReference>
<proteinExistence type="predicted"/>
<keyword evidence="2" id="KW-1185">Reference proteome</keyword>
<reference evidence="1" key="2">
    <citation type="submission" date="2024-10" db="UniProtKB">
        <authorList>
            <consortium name="EnsemblProtists"/>
        </authorList>
    </citation>
    <scope>IDENTIFICATION</scope>
</reference>
<evidence type="ECO:0000313" key="1">
    <source>
        <dbReference type="EnsemblProtists" id="EOD10881"/>
    </source>
</evidence>
<dbReference type="AlphaFoldDB" id="A0A0D3IHZ6"/>
<evidence type="ECO:0000313" key="2">
    <source>
        <dbReference type="Proteomes" id="UP000013827"/>
    </source>
</evidence>
<dbReference type="KEGG" id="ehx:EMIHUDRAFT_215140"/>
<organism evidence="1 2">
    <name type="scientific">Emiliania huxleyi (strain CCMP1516)</name>
    <dbReference type="NCBI Taxonomy" id="280463"/>
    <lineage>
        <taxon>Eukaryota</taxon>
        <taxon>Haptista</taxon>
        <taxon>Haptophyta</taxon>
        <taxon>Prymnesiophyceae</taxon>
        <taxon>Isochrysidales</taxon>
        <taxon>Noelaerhabdaceae</taxon>
        <taxon>Emiliania</taxon>
    </lineage>
</organism>
<dbReference type="PaxDb" id="2903-EOD10881"/>
<accession>A0A0D3IHZ6</accession>
<name>A0A0D3IHZ6_EMIH1</name>
<protein>
    <submittedName>
        <fullName evidence="1">Uncharacterized protein</fullName>
    </submittedName>
</protein>
<dbReference type="GeneID" id="17257002"/>
<dbReference type="EnsemblProtists" id="EOD10881">
    <property type="protein sequence ID" value="EOD10881"/>
    <property type="gene ID" value="EMIHUDRAFT_215140"/>
</dbReference>